<dbReference type="Proteomes" id="UP000187735">
    <property type="component" value="Chromosome"/>
</dbReference>
<dbReference type="SUPFAM" id="SSF50998">
    <property type="entry name" value="Quinoprotein alcohol dehydrogenase-like"/>
    <property type="match status" value="1"/>
</dbReference>
<proteinExistence type="predicted"/>
<dbReference type="KEGG" id="fmr:Fuma_04803"/>
<dbReference type="InterPro" id="IPR015943">
    <property type="entry name" value="WD40/YVTN_repeat-like_dom_sf"/>
</dbReference>
<dbReference type="Pfam" id="PF13360">
    <property type="entry name" value="PQQ_2"/>
    <property type="match status" value="1"/>
</dbReference>
<sequence precursor="true">MRTLTALSCLLMTATSFADDWPQWMGPARDNVWRESGIIKKFPEGGPKVLWRAPVAGGYAGPAVADGRVFVTDYVTSENVKVDNFDRNEFTGKERVQCLEEATGKQIWQHEYPVKYSISYPSGPRCTPNVDGDRVYTLGAEGHLFCFNVETCKIIWSKDIKKEYNTKAAIWGYAGHPLIDGDKLVTLAGGEGSHVVALNKMTGEEIWRNGTDPDRGYSPPTIIEHAGVRQLVLLRTNAVSSINPDDGKEYWSIPYKASNSSIIMSPVVSGNYLYVAGYSNQSVLIELSPDKPAAKEVWRGKMNIICPINVQPFLIDDVLYGFDQKGVMRAIRLPDAEKLWETTDVIGGRPKGSETAFLVRHEDHFWMFNELGELIIAKLSPEGYEEIDRAKVIEPSNLAFGRDVVWSMPAFANKHAYIRNDNEIICVDLAE</sequence>
<protein>
    <submittedName>
        <fullName evidence="3">Outer membrane biogenesis protein</fullName>
    </submittedName>
</protein>
<evidence type="ECO:0000313" key="3">
    <source>
        <dbReference type="EMBL" id="APZ95148.1"/>
    </source>
</evidence>
<evidence type="ECO:0000259" key="2">
    <source>
        <dbReference type="Pfam" id="PF13360"/>
    </source>
</evidence>
<dbReference type="STRING" id="1891926.Fuma_04803"/>
<feature type="signal peptide" evidence="1">
    <location>
        <begin position="1"/>
        <end position="18"/>
    </location>
</feature>
<dbReference type="PANTHER" id="PTHR34512:SF30">
    <property type="entry name" value="OUTER MEMBRANE PROTEIN ASSEMBLY FACTOR BAMB"/>
    <property type="match status" value="1"/>
</dbReference>
<dbReference type="EMBL" id="CP017641">
    <property type="protein sequence ID" value="APZ95148.1"/>
    <property type="molecule type" value="Genomic_DNA"/>
</dbReference>
<dbReference type="InterPro" id="IPR011047">
    <property type="entry name" value="Quinoprotein_ADH-like_sf"/>
</dbReference>
<name>A0A1P8WM66_9PLAN</name>
<keyword evidence="1" id="KW-0732">Signal</keyword>
<dbReference type="RefSeq" id="WP_229360728.1">
    <property type="nucleotide sequence ID" value="NZ_CP017641.1"/>
</dbReference>
<dbReference type="PANTHER" id="PTHR34512">
    <property type="entry name" value="CELL SURFACE PROTEIN"/>
    <property type="match status" value="1"/>
</dbReference>
<dbReference type="AlphaFoldDB" id="A0A1P8WM66"/>
<gene>
    <name evidence="3" type="ORF">Fuma_04803</name>
</gene>
<dbReference type="InterPro" id="IPR002372">
    <property type="entry name" value="PQQ_rpt_dom"/>
</dbReference>
<feature type="chain" id="PRO_5011981085" evidence="1">
    <location>
        <begin position="19"/>
        <end position="431"/>
    </location>
</feature>
<reference evidence="3 4" key="1">
    <citation type="journal article" date="2016" name="Front. Microbiol.">
        <title>Fuerstia marisgermanicae gen. nov., sp. nov., an Unusual Member of the Phylum Planctomycetes from the German Wadden Sea.</title>
        <authorList>
            <person name="Kohn T."/>
            <person name="Heuer A."/>
            <person name="Jogler M."/>
            <person name="Vollmers J."/>
            <person name="Boedeker C."/>
            <person name="Bunk B."/>
            <person name="Rast P."/>
            <person name="Borchert D."/>
            <person name="Glockner I."/>
            <person name="Freese H.M."/>
            <person name="Klenk H.P."/>
            <person name="Overmann J."/>
            <person name="Kaster A.K."/>
            <person name="Rohde M."/>
            <person name="Wiegand S."/>
            <person name="Jogler C."/>
        </authorList>
    </citation>
    <scope>NUCLEOTIDE SEQUENCE [LARGE SCALE GENOMIC DNA]</scope>
    <source>
        <strain evidence="3 4">NH11</strain>
    </source>
</reference>
<keyword evidence="4" id="KW-1185">Reference proteome</keyword>
<evidence type="ECO:0000256" key="1">
    <source>
        <dbReference type="SAM" id="SignalP"/>
    </source>
</evidence>
<dbReference type="Gene3D" id="2.130.10.10">
    <property type="entry name" value="YVTN repeat-like/Quinoprotein amine dehydrogenase"/>
    <property type="match status" value="1"/>
</dbReference>
<evidence type="ECO:0000313" key="4">
    <source>
        <dbReference type="Proteomes" id="UP000187735"/>
    </source>
</evidence>
<accession>A0A1P8WM66</accession>
<feature type="domain" description="Pyrrolo-quinoline quinone repeat" evidence="2">
    <location>
        <begin position="93"/>
        <end position="341"/>
    </location>
</feature>
<organism evidence="3 4">
    <name type="scientific">Fuerstiella marisgermanici</name>
    <dbReference type="NCBI Taxonomy" id="1891926"/>
    <lineage>
        <taxon>Bacteria</taxon>
        <taxon>Pseudomonadati</taxon>
        <taxon>Planctomycetota</taxon>
        <taxon>Planctomycetia</taxon>
        <taxon>Planctomycetales</taxon>
        <taxon>Planctomycetaceae</taxon>
        <taxon>Fuerstiella</taxon>
    </lineage>
</organism>